<evidence type="ECO:0000313" key="3">
    <source>
        <dbReference type="EMBL" id="WVZ19122.1"/>
    </source>
</evidence>
<feature type="domain" description="SS18 N-terminal" evidence="2">
    <location>
        <begin position="14"/>
        <end position="78"/>
    </location>
</feature>
<dbReference type="EMBL" id="CP144699">
    <property type="protein sequence ID" value="WVZ19122.1"/>
    <property type="molecule type" value="Genomic_DNA"/>
</dbReference>
<reference evidence="3 4" key="1">
    <citation type="journal article" date="2023" name="Life. Sci Alliance">
        <title>Evolutionary insights into 3D genome organization and epigenetic landscape of Vigna mungo.</title>
        <authorList>
            <person name="Junaid A."/>
            <person name="Singh B."/>
            <person name="Bhatia S."/>
        </authorList>
    </citation>
    <scope>NUCLEOTIDE SEQUENCE [LARGE SCALE GENOMIC DNA]</scope>
    <source>
        <strain evidence="3">Urdbean</strain>
    </source>
</reference>
<gene>
    <name evidence="3" type="ORF">V8G54_006444</name>
</gene>
<evidence type="ECO:0000259" key="2">
    <source>
        <dbReference type="Pfam" id="PF05030"/>
    </source>
</evidence>
<dbReference type="InterPro" id="IPR007726">
    <property type="entry name" value="SS18_N"/>
</dbReference>
<accession>A0AAQ3P1X1</accession>
<dbReference type="Proteomes" id="UP001374535">
    <property type="component" value="Chromosome 2"/>
</dbReference>
<sequence length="216" mass="24087">MFNADPSLPNVSTLTTEQIQKYLEENKELILAILEYQNLGKFAELAQATELQNFLDRCQAKLQHNLTYLAKLADAGSQSPTPSQVSSHATMQQGQGMRPLQVAVSQPQPDLSKNLPFEIMSDQQQLQQQWQQQLQQPHVTMSLQEPDILASKLPLLMNEQNYKIPHFLYQQQPIPGAIVNFPGSNSGIYQASQIRLGNLPDTSSNQTGSDSVPGWS</sequence>
<evidence type="ECO:0000256" key="1">
    <source>
        <dbReference type="ARBA" id="ARBA00007945"/>
    </source>
</evidence>
<proteinExistence type="inferred from homology"/>
<keyword evidence="4" id="KW-1185">Reference proteome</keyword>
<comment type="similarity">
    <text evidence="1">Belongs to the SS18 family.</text>
</comment>
<protein>
    <recommendedName>
        <fullName evidence="2">SS18 N-terminal domain-containing protein</fullName>
    </recommendedName>
</protein>
<dbReference type="Pfam" id="PF05030">
    <property type="entry name" value="SSXT"/>
    <property type="match status" value="1"/>
</dbReference>
<name>A0AAQ3P1X1_VIGMU</name>
<dbReference type="AlphaFoldDB" id="A0AAQ3P1X1"/>
<organism evidence="3 4">
    <name type="scientific">Vigna mungo</name>
    <name type="common">Black gram</name>
    <name type="synonym">Phaseolus mungo</name>
    <dbReference type="NCBI Taxonomy" id="3915"/>
    <lineage>
        <taxon>Eukaryota</taxon>
        <taxon>Viridiplantae</taxon>
        <taxon>Streptophyta</taxon>
        <taxon>Embryophyta</taxon>
        <taxon>Tracheophyta</taxon>
        <taxon>Spermatophyta</taxon>
        <taxon>Magnoliopsida</taxon>
        <taxon>eudicotyledons</taxon>
        <taxon>Gunneridae</taxon>
        <taxon>Pentapetalae</taxon>
        <taxon>rosids</taxon>
        <taxon>fabids</taxon>
        <taxon>Fabales</taxon>
        <taxon>Fabaceae</taxon>
        <taxon>Papilionoideae</taxon>
        <taxon>50 kb inversion clade</taxon>
        <taxon>NPAAA clade</taxon>
        <taxon>indigoferoid/millettioid clade</taxon>
        <taxon>Phaseoleae</taxon>
        <taxon>Vigna</taxon>
    </lineage>
</organism>
<evidence type="ECO:0000313" key="4">
    <source>
        <dbReference type="Proteomes" id="UP001374535"/>
    </source>
</evidence>